<keyword evidence="4" id="KW-1185">Reference proteome</keyword>
<reference evidence="3 4" key="2">
    <citation type="journal article" date="2024" name="Int. J. Syst. Evol. Microbiol.">
        <title>Promethearchaeum syntrophicum gen. nov., sp. nov., an anaerobic, obligately syntrophic archaeon, the first isolate of the lineage 'Asgard' archaea, and proposal of the new archaeal phylum Promethearchaeota phyl. nov. and kingdom Promethearchaeati regn. nov.</title>
        <authorList>
            <person name="Imachi H."/>
            <person name="Nobu M.K."/>
            <person name="Kato S."/>
            <person name="Takaki Y."/>
            <person name="Miyazaki M."/>
            <person name="Miyata M."/>
            <person name="Ogawara M."/>
            <person name="Saito Y."/>
            <person name="Sakai S."/>
            <person name="Tahara Y.O."/>
            <person name="Takano Y."/>
            <person name="Tasumi E."/>
            <person name="Uematsu K."/>
            <person name="Yoshimura T."/>
            <person name="Itoh T."/>
            <person name="Ohkuma M."/>
            <person name="Takai K."/>
        </authorList>
    </citation>
    <scope>NUCLEOTIDE SEQUENCE [LARGE SCALE GENOMIC DNA]</scope>
    <source>
        <strain evidence="3 4">MK-D1</strain>
    </source>
</reference>
<dbReference type="InterPro" id="IPR001096">
    <property type="entry name" value="Peptidase_C13"/>
</dbReference>
<evidence type="ECO:0000313" key="4">
    <source>
        <dbReference type="Proteomes" id="UP000321408"/>
    </source>
</evidence>
<organism evidence="3 4">
    <name type="scientific">Promethearchaeum syntrophicum</name>
    <dbReference type="NCBI Taxonomy" id="2594042"/>
    <lineage>
        <taxon>Archaea</taxon>
        <taxon>Promethearchaeati</taxon>
        <taxon>Promethearchaeota</taxon>
        <taxon>Promethearchaeia</taxon>
        <taxon>Promethearchaeales</taxon>
        <taxon>Promethearchaeaceae</taxon>
        <taxon>Promethearchaeum</taxon>
    </lineage>
</organism>
<dbReference type="Gene3D" id="3.40.50.1460">
    <property type="match status" value="1"/>
</dbReference>
<accession>A0A5B9D9B5</accession>
<evidence type="ECO:0000313" key="3">
    <source>
        <dbReference type="EMBL" id="QEE15673.1"/>
    </source>
</evidence>
<dbReference type="Gene3D" id="2.60.120.380">
    <property type="match status" value="2"/>
</dbReference>
<dbReference type="GO" id="GO:0008233">
    <property type="term" value="F:peptidase activity"/>
    <property type="evidence" value="ECO:0007669"/>
    <property type="project" value="InterPro"/>
</dbReference>
<dbReference type="EMBL" id="CP042905">
    <property type="protein sequence ID" value="QEE15673.1"/>
    <property type="molecule type" value="Genomic_DNA"/>
</dbReference>
<dbReference type="RefSeq" id="WP_147662574.1">
    <property type="nucleotide sequence ID" value="NZ_CP042905.2"/>
</dbReference>
<dbReference type="GO" id="GO:0006508">
    <property type="term" value="P:proteolysis"/>
    <property type="evidence" value="ECO:0007669"/>
    <property type="project" value="InterPro"/>
</dbReference>
<dbReference type="SUPFAM" id="SSF89260">
    <property type="entry name" value="Collagen-binding domain"/>
    <property type="match status" value="1"/>
</dbReference>
<evidence type="ECO:0000259" key="2">
    <source>
        <dbReference type="Pfam" id="PF04151"/>
    </source>
</evidence>
<dbReference type="Pfam" id="PF17957">
    <property type="entry name" value="Big_7"/>
    <property type="match status" value="1"/>
</dbReference>
<dbReference type="InterPro" id="IPR029030">
    <property type="entry name" value="Caspase-like_dom_sf"/>
</dbReference>
<name>A0A5B9D9B5_9ARCH</name>
<gene>
    <name evidence="3" type="ORF">DSAG12_01500</name>
</gene>
<dbReference type="Proteomes" id="UP000321408">
    <property type="component" value="Chromosome"/>
</dbReference>
<dbReference type="OrthoDB" id="117227at2157"/>
<dbReference type="GeneID" id="41329493"/>
<dbReference type="Pfam" id="PF01650">
    <property type="entry name" value="Peptidase_C13"/>
    <property type="match status" value="1"/>
</dbReference>
<reference evidence="3 4" key="1">
    <citation type="journal article" date="2020" name="Nature">
        <title>Isolation of an archaeon at the prokaryote-eukaryote interface.</title>
        <authorList>
            <person name="Imachi H."/>
            <person name="Nobu M.K."/>
            <person name="Nakahara N."/>
            <person name="Morono Y."/>
            <person name="Ogawara M."/>
            <person name="Takaki Y."/>
            <person name="Takano Y."/>
            <person name="Uematsu K."/>
            <person name="Ikuta T."/>
            <person name="Ito M."/>
            <person name="Matsui Y."/>
            <person name="Miyazaki M."/>
            <person name="Murata K."/>
            <person name="Saito Y."/>
            <person name="Sakai S."/>
            <person name="Song C."/>
            <person name="Tasumi E."/>
            <person name="Yamanaka Y."/>
            <person name="Yamaguchi T."/>
            <person name="Kamagata Y."/>
            <person name="Tamaki H."/>
            <person name="Takai K."/>
        </authorList>
    </citation>
    <scope>NUCLEOTIDE SEQUENCE [LARGE SCALE GENOMIC DNA]</scope>
    <source>
        <strain evidence="3 4">MK-D1</strain>
    </source>
</reference>
<feature type="region of interest" description="Disordered" evidence="1">
    <location>
        <begin position="149"/>
        <end position="169"/>
    </location>
</feature>
<dbReference type="InterPro" id="IPR007280">
    <property type="entry name" value="Peptidase_C_arc/bac"/>
</dbReference>
<feature type="compositionally biased region" description="Polar residues" evidence="1">
    <location>
        <begin position="152"/>
        <end position="169"/>
    </location>
</feature>
<dbReference type="InterPro" id="IPR013783">
    <property type="entry name" value="Ig-like_fold"/>
</dbReference>
<feature type="domain" description="Peptidase C-terminal archaeal/bacterial" evidence="2">
    <location>
        <begin position="265"/>
        <end position="333"/>
    </location>
</feature>
<sequence>MKKKAIPIIFVVIGGLFAVSFTTTAISVGEDNSTSPQAFSLAAQTTDILTGSVARREVDYFLIENVEPGLMSLSVTWGNSYDIDCYICTTASYYDYLARGYTTNNPETCSYTITTPGSYYIAIHMYSFWASSTAYTATVTYYTGSVPEEDTTPPTVSITNPTSGETVQNSISISASASDTESGIDYLECEIAGNNLPIDSSSPYSWTFDTTTLADGAYTINVKAHDVAGNFATDSVTVNVLNTQTSNEIFSGIPVSGNLGAQYDTFMYYINVGDGATSMETILTCGSADFDVYGRLGAEPTTSTYDWRGYTYGGEEVTFANPGVGTWYIMVRSYSGTGDYQLTVTIEEPEPNNPAAENIAVFFWASDAGAQWVIDEYWGILQGEGYSKIYNFRDTSNFASDFALVDTYVGPEDTVFFYLFGHGNNNGVDSYTAFAPSSSIVYSSAFRNMMDGLDTTRKAFLIESCHSGGFPEDFEASPYLAMSTSDQDHNSYAVGALPNEGVFSDAFFDHVDAGYNAVESFYYARQVVFDGAGGVDTYMQYPLISDYSDYIWFD</sequence>
<proteinExistence type="predicted"/>
<dbReference type="Pfam" id="PF04151">
    <property type="entry name" value="PPC"/>
    <property type="match status" value="1"/>
</dbReference>
<evidence type="ECO:0000256" key="1">
    <source>
        <dbReference type="SAM" id="MobiDB-lite"/>
    </source>
</evidence>
<dbReference type="KEGG" id="psyt:DSAG12_01500"/>
<dbReference type="Gene3D" id="2.60.40.10">
    <property type="entry name" value="Immunoglobulins"/>
    <property type="match status" value="1"/>
</dbReference>
<dbReference type="SUPFAM" id="SSF52129">
    <property type="entry name" value="Caspase-like"/>
    <property type="match status" value="1"/>
</dbReference>
<protein>
    <submittedName>
        <fullName evidence="3">Ig-like domain-containing protein</fullName>
    </submittedName>
</protein>
<dbReference type="AlphaFoldDB" id="A0A5B9D9B5"/>